<dbReference type="PANTHER" id="PTHR23192:SF31">
    <property type="entry name" value="OLFACTOMEDIN-4-LIKE"/>
    <property type="match status" value="1"/>
</dbReference>
<reference evidence="5" key="1">
    <citation type="submission" date="2020-10" db="EMBL/GenBank/DDBJ databases">
        <title>Chromosome-scale genome assembly of the Allis shad, Alosa alosa.</title>
        <authorList>
            <person name="Margot Z."/>
            <person name="Christophe K."/>
            <person name="Cabau C."/>
            <person name="Louis A."/>
            <person name="Berthelot C."/>
            <person name="Parey E."/>
            <person name="Roest Crollius H."/>
            <person name="Montfort J."/>
            <person name="Robinson-Rechavi M."/>
            <person name="Bucao C."/>
            <person name="Bouchez O."/>
            <person name="Gislard M."/>
            <person name="Lluch J."/>
            <person name="Milhes M."/>
            <person name="Lampietro C."/>
            <person name="Lopez Roques C."/>
            <person name="Donnadieu C."/>
            <person name="Braasch I."/>
            <person name="Desvignes T."/>
            <person name="Postlethwait J."/>
            <person name="Bobe J."/>
            <person name="Guiguen Y."/>
        </authorList>
    </citation>
    <scope>NUCLEOTIDE SEQUENCE</scope>
    <source>
        <strain evidence="5">M-15738</strain>
        <tissue evidence="5">Blood</tissue>
    </source>
</reference>
<feature type="domain" description="Olfactomedin-like" evidence="4">
    <location>
        <begin position="220"/>
        <end position="488"/>
    </location>
</feature>
<evidence type="ECO:0000259" key="4">
    <source>
        <dbReference type="PROSITE" id="PS51132"/>
    </source>
</evidence>
<dbReference type="PROSITE" id="PS51132">
    <property type="entry name" value="OLF"/>
    <property type="match status" value="1"/>
</dbReference>
<comment type="caution">
    <text evidence="3">Lacks conserved residue(s) required for the propagation of feature annotation.</text>
</comment>
<keyword evidence="2" id="KW-0964">Secreted</keyword>
<proteinExistence type="predicted"/>
<name>A0AAV6GJN4_9TELE</name>
<comment type="subcellular location">
    <subcellularLocation>
        <location evidence="1">Secreted</location>
    </subcellularLocation>
</comment>
<protein>
    <recommendedName>
        <fullName evidence="4">Olfactomedin-like domain-containing protein</fullName>
    </recommendedName>
</protein>
<dbReference type="EMBL" id="JADWDJ010000011">
    <property type="protein sequence ID" value="KAG5273852.1"/>
    <property type="molecule type" value="Genomic_DNA"/>
</dbReference>
<accession>A0AAV6GJN4</accession>
<dbReference type="PANTHER" id="PTHR23192">
    <property type="entry name" value="OLFACTOMEDIN-RELATED"/>
    <property type="match status" value="1"/>
</dbReference>
<sequence length="488" mass="55370">MWLTASARFKRAARRGRCYSLGILADHGHSSTHSVPANIMLGFLLILSLTESVHLQQVNGQLRDGSCVCDVESLTWSFPTAKYENISNLMQDCGDALHKLQTQVEETEATMPQLLATVENVTQRLGPFQYLNSNGLYNALHLNQLSTELEQLQLVADTTHNDNPSKDTIKLSTEIAQAKVNVEKMYKDNVFNLETVKENLRLLNNRVQSCRTIPTEFRSTCSQRIMTNISSPVVTKLSSYGKSYIAGAWGREAKQGSEERYWIQPLTSGHRSGNVMRTYRTFSDFMAFKSYQDESIAPSSSHTNAIQGPGTLLYGEAVFYQCYNTRELCRYDLRTKATLRKTLPDAGFNNQFPYCYYTCFDWTDVNLSADERGLWVIYSTLGNHGNLVLSLLDADSLNVTHTWKTHLFKKSVTSTFMVCGVLYATRFVDTFREEVFYAFDTTTGQEDNTLALPLEKVAARVANLHYNPVDRRLYMYNEGYLLAYQAVF</sequence>
<dbReference type="GO" id="GO:0007165">
    <property type="term" value="P:signal transduction"/>
    <property type="evidence" value="ECO:0007669"/>
    <property type="project" value="TreeGrafter"/>
</dbReference>
<dbReference type="InterPro" id="IPR003112">
    <property type="entry name" value="Olfac-like_dom"/>
</dbReference>
<evidence type="ECO:0000256" key="1">
    <source>
        <dbReference type="ARBA" id="ARBA00004613"/>
    </source>
</evidence>
<gene>
    <name evidence="5" type="ORF">AALO_G00156300</name>
</gene>
<evidence type="ECO:0000256" key="2">
    <source>
        <dbReference type="ARBA" id="ARBA00022525"/>
    </source>
</evidence>
<evidence type="ECO:0000313" key="6">
    <source>
        <dbReference type="Proteomes" id="UP000823561"/>
    </source>
</evidence>
<dbReference type="Pfam" id="PF02191">
    <property type="entry name" value="OLF"/>
    <property type="match status" value="1"/>
</dbReference>
<dbReference type="GO" id="GO:0005615">
    <property type="term" value="C:extracellular space"/>
    <property type="evidence" value="ECO:0007669"/>
    <property type="project" value="TreeGrafter"/>
</dbReference>
<dbReference type="Proteomes" id="UP000823561">
    <property type="component" value="Chromosome 11"/>
</dbReference>
<keyword evidence="6" id="KW-1185">Reference proteome</keyword>
<evidence type="ECO:0000256" key="3">
    <source>
        <dbReference type="PROSITE-ProRule" id="PRU00446"/>
    </source>
</evidence>
<organism evidence="5 6">
    <name type="scientific">Alosa alosa</name>
    <name type="common">allis shad</name>
    <dbReference type="NCBI Taxonomy" id="278164"/>
    <lineage>
        <taxon>Eukaryota</taxon>
        <taxon>Metazoa</taxon>
        <taxon>Chordata</taxon>
        <taxon>Craniata</taxon>
        <taxon>Vertebrata</taxon>
        <taxon>Euteleostomi</taxon>
        <taxon>Actinopterygii</taxon>
        <taxon>Neopterygii</taxon>
        <taxon>Teleostei</taxon>
        <taxon>Clupei</taxon>
        <taxon>Clupeiformes</taxon>
        <taxon>Clupeoidei</taxon>
        <taxon>Clupeidae</taxon>
        <taxon>Alosa</taxon>
    </lineage>
</organism>
<comment type="caution">
    <text evidence="5">The sequence shown here is derived from an EMBL/GenBank/DDBJ whole genome shotgun (WGS) entry which is preliminary data.</text>
</comment>
<dbReference type="InterPro" id="IPR050605">
    <property type="entry name" value="Olfactomedin-like_domain"/>
</dbReference>
<dbReference type="SMART" id="SM00284">
    <property type="entry name" value="OLF"/>
    <property type="match status" value="1"/>
</dbReference>
<evidence type="ECO:0000313" key="5">
    <source>
        <dbReference type="EMBL" id="KAG5273852.1"/>
    </source>
</evidence>
<dbReference type="AlphaFoldDB" id="A0AAV6GJN4"/>